<accession>A0A3P5XB88</accession>
<gene>
    <name evidence="1" type="ORF">XINFAN_01892</name>
</gene>
<dbReference type="AlphaFoldDB" id="A0A3P5XB88"/>
<proteinExistence type="predicted"/>
<evidence type="ECO:0000313" key="2">
    <source>
        <dbReference type="Proteomes" id="UP000277498"/>
    </source>
</evidence>
<sequence length="224" mass="25147">MLISEEKRLLQQKIDTGSVSNFASLEQYLWRRGWEARTTTRTSKGGRAILIVRSGIDRGFQIEVDFLTKSLEIEQPGIWIYALIARAGLEKACYVGQSKSVMRRFSEHTKRSRPGLGSDAFFVWADQRAAPVQAVLLEFSERRPSKGETAQEATNLEGAWLSAAVSVGYTTPDAEKWGRLPVPRKDAVKWNDKEVDGIAVSLSEIINKSVRLKEFCLNPPSFLI</sequence>
<dbReference type="EMBL" id="UXAW01000060">
    <property type="protein sequence ID" value="VDC27475.1"/>
    <property type="molecule type" value="Genomic_DNA"/>
</dbReference>
<keyword evidence="2" id="KW-1185">Reference proteome</keyword>
<evidence type="ECO:0000313" key="1">
    <source>
        <dbReference type="EMBL" id="VDC27475.1"/>
    </source>
</evidence>
<protein>
    <recommendedName>
        <fullName evidence="3">GIY-YIG domain-containing protein</fullName>
    </recommendedName>
</protein>
<organism evidence="1 2">
    <name type="scientific">Pseudogemmobacter humi</name>
    <dbReference type="NCBI Taxonomy" id="2483812"/>
    <lineage>
        <taxon>Bacteria</taxon>
        <taxon>Pseudomonadati</taxon>
        <taxon>Pseudomonadota</taxon>
        <taxon>Alphaproteobacteria</taxon>
        <taxon>Rhodobacterales</taxon>
        <taxon>Paracoccaceae</taxon>
        <taxon>Pseudogemmobacter</taxon>
    </lineage>
</organism>
<reference evidence="1 2" key="1">
    <citation type="submission" date="2018-11" db="EMBL/GenBank/DDBJ databases">
        <authorList>
            <person name="Criscuolo A."/>
        </authorList>
    </citation>
    <scope>NUCLEOTIDE SEQUENCE [LARGE SCALE GENOMIC DNA]</scope>
    <source>
        <strain evidence="1">ACIP111625</strain>
    </source>
</reference>
<dbReference type="RefSeq" id="WP_124086302.1">
    <property type="nucleotide sequence ID" value="NZ_UXAW01000060.1"/>
</dbReference>
<dbReference type="OrthoDB" id="6822943at2"/>
<dbReference type="Proteomes" id="UP000277498">
    <property type="component" value="Unassembled WGS sequence"/>
</dbReference>
<evidence type="ECO:0008006" key="3">
    <source>
        <dbReference type="Google" id="ProtNLM"/>
    </source>
</evidence>
<name>A0A3P5XB88_9RHOB</name>